<gene>
    <name evidence="2" type="ORF">LCGC14_0378250</name>
</gene>
<accession>A0A0F9VQG0</accession>
<dbReference type="InterPro" id="IPR029063">
    <property type="entry name" value="SAM-dependent_MTases_sf"/>
</dbReference>
<feature type="domain" description="Methyltransferase type 11" evidence="1">
    <location>
        <begin position="105"/>
        <end position="162"/>
    </location>
</feature>
<dbReference type="Gene3D" id="3.40.50.150">
    <property type="entry name" value="Vaccinia Virus protein VP39"/>
    <property type="match status" value="1"/>
</dbReference>
<reference evidence="2" key="1">
    <citation type="journal article" date="2015" name="Nature">
        <title>Complex archaea that bridge the gap between prokaryotes and eukaryotes.</title>
        <authorList>
            <person name="Spang A."/>
            <person name="Saw J.H."/>
            <person name="Jorgensen S.L."/>
            <person name="Zaremba-Niedzwiedzka K."/>
            <person name="Martijn J."/>
            <person name="Lind A.E."/>
            <person name="van Eijk R."/>
            <person name="Schleper C."/>
            <person name="Guy L."/>
            <person name="Ettema T.J."/>
        </authorList>
    </citation>
    <scope>NUCLEOTIDE SEQUENCE</scope>
</reference>
<organism evidence="2">
    <name type="scientific">marine sediment metagenome</name>
    <dbReference type="NCBI Taxonomy" id="412755"/>
    <lineage>
        <taxon>unclassified sequences</taxon>
        <taxon>metagenomes</taxon>
        <taxon>ecological metagenomes</taxon>
    </lineage>
</organism>
<proteinExistence type="predicted"/>
<dbReference type="AlphaFoldDB" id="A0A0F9VQG0"/>
<dbReference type="SUPFAM" id="SSF53335">
    <property type="entry name" value="S-adenosyl-L-methionine-dependent methyltransferases"/>
    <property type="match status" value="1"/>
</dbReference>
<sequence length="224" mass="25935">MTSQNPKPWTKEHELAYWNAESDDYYLANIRQKYKLFNVDRVTKDWSGMPDDCMTHLKTAIDIGGGAYGGALYYFGNNSDKAMIKVQHRILIDALTPEFRAMGKVPAYIDSITADFDNIPLKDEVADLLFAWNVFDHATSNEHFILGMFEVKRLLKPGGLFFGSFPLREQPSNGHPVTLTEQLVMRQLTRRKHKQHHEFKILKTFKVHEPTYRDETLFVVAEKH</sequence>
<evidence type="ECO:0000313" key="2">
    <source>
        <dbReference type="EMBL" id="KKN75721.1"/>
    </source>
</evidence>
<evidence type="ECO:0000259" key="1">
    <source>
        <dbReference type="Pfam" id="PF08241"/>
    </source>
</evidence>
<protein>
    <recommendedName>
        <fullName evidence="1">Methyltransferase type 11 domain-containing protein</fullName>
    </recommendedName>
</protein>
<dbReference type="InterPro" id="IPR013216">
    <property type="entry name" value="Methyltransf_11"/>
</dbReference>
<dbReference type="Pfam" id="PF08241">
    <property type="entry name" value="Methyltransf_11"/>
    <property type="match status" value="1"/>
</dbReference>
<comment type="caution">
    <text evidence="2">The sequence shown here is derived from an EMBL/GenBank/DDBJ whole genome shotgun (WGS) entry which is preliminary data.</text>
</comment>
<dbReference type="GO" id="GO:0008757">
    <property type="term" value="F:S-adenosylmethionine-dependent methyltransferase activity"/>
    <property type="evidence" value="ECO:0007669"/>
    <property type="project" value="InterPro"/>
</dbReference>
<name>A0A0F9VQG0_9ZZZZ</name>
<dbReference type="EMBL" id="LAZR01000305">
    <property type="protein sequence ID" value="KKN75721.1"/>
    <property type="molecule type" value="Genomic_DNA"/>
</dbReference>